<feature type="region of interest" description="Disordered" evidence="1">
    <location>
        <begin position="28"/>
        <end position="52"/>
    </location>
</feature>
<protein>
    <submittedName>
        <fullName evidence="2">Uncharacterized protein</fullName>
    </submittedName>
</protein>
<dbReference type="EMBL" id="AXCY01000064">
    <property type="protein sequence ID" value="KGM10086.1"/>
    <property type="molecule type" value="Genomic_DNA"/>
</dbReference>
<proteinExistence type="predicted"/>
<evidence type="ECO:0000313" key="2">
    <source>
        <dbReference type="EMBL" id="KGM10086.1"/>
    </source>
</evidence>
<sequence>MALTDQRGMDPVDPADAEFFCVHLPDQRGRRGVTDRPRRRRAGLGGIEGAPGDLQDLAERLDPKTVLVLVDVTDDHFRQRSSPAAAKDADAVRRISFARRSSRFSRSGSAIGDRRASSLLHPGRSSVSSSAWVTEFAHGLGVDPQLLGDPGQRSRPRG</sequence>
<reference evidence="2 3" key="2">
    <citation type="journal article" date="2015" name="Stand. Genomic Sci.">
        <title>Draft genome sequence of Cellulomonas carbonis T26(T) and comparative analysis of six Cellulomonas genomes.</title>
        <authorList>
            <person name="Zhuang W."/>
            <person name="Zhang S."/>
            <person name="Xia X."/>
            <person name="Wang G."/>
        </authorList>
    </citation>
    <scope>NUCLEOTIDE SEQUENCE [LARGE SCALE GENOMIC DNA]</scope>
    <source>
        <strain evidence="2 3">T26</strain>
    </source>
</reference>
<evidence type="ECO:0000313" key="3">
    <source>
        <dbReference type="Proteomes" id="UP000029839"/>
    </source>
</evidence>
<keyword evidence="3" id="KW-1185">Reference proteome</keyword>
<evidence type="ECO:0000256" key="1">
    <source>
        <dbReference type="SAM" id="MobiDB-lite"/>
    </source>
</evidence>
<dbReference type="Proteomes" id="UP000029839">
    <property type="component" value="Unassembled WGS sequence"/>
</dbReference>
<comment type="caution">
    <text evidence="2">The sequence shown here is derived from an EMBL/GenBank/DDBJ whole genome shotgun (WGS) entry which is preliminary data.</text>
</comment>
<name>A0A0A0BQ41_9CELL</name>
<reference evidence="2 3" key="1">
    <citation type="submission" date="2013-08" db="EMBL/GenBank/DDBJ databases">
        <title>Genome sequencing of Cellulomonas carbonis T26.</title>
        <authorList>
            <person name="Chen F."/>
            <person name="Li Y."/>
            <person name="Wang G."/>
        </authorList>
    </citation>
    <scope>NUCLEOTIDE SEQUENCE [LARGE SCALE GENOMIC DNA]</scope>
    <source>
        <strain evidence="2 3">T26</strain>
    </source>
</reference>
<accession>A0A0A0BQ41</accession>
<organism evidence="2 3">
    <name type="scientific">Cellulomonas carbonis T26</name>
    <dbReference type="NCBI Taxonomy" id="947969"/>
    <lineage>
        <taxon>Bacteria</taxon>
        <taxon>Bacillati</taxon>
        <taxon>Actinomycetota</taxon>
        <taxon>Actinomycetes</taxon>
        <taxon>Micrococcales</taxon>
        <taxon>Cellulomonadaceae</taxon>
        <taxon>Cellulomonas</taxon>
    </lineage>
</organism>
<dbReference type="AlphaFoldDB" id="A0A0A0BQ41"/>
<gene>
    <name evidence="2" type="ORF">N868_16735</name>
</gene>
<feature type="region of interest" description="Disordered" evidence="1">
    <location>
        <begin position="101"/>
        <end position="125"/>
    </location>
</feature>